<dbReference type="GO" id="GO:0003677">
    <property type="term" value="F:DNA binding"/>
    <property type="evidence" value="ECO:0007669"/>
    <property type="project" value="UniProtKB-UniRule"/>
</dbReference>
<dbReference type="EMBL" id="MIEK01000030">
    <property type="protein sequence ID" value="OEH82033.1"/>
    <property type="molecule type" value="Genomic_DNA"/>
</dbReference>
<evidence type="ECO:0000313" key="4">
    <source>
        <dbReference type="EMBL" id="OEH82033.1"/>
    </source>
</evidence>
<evidence type="ECO:0000256" key="2">
    <source>
        <dbReference type="PROSITE-ProRule" id="PRU00335"/>
    </source>
</evidence>
<dbReference type="PROSITE" id="PS01081">
    <property type="entry name" value="HTH_TETR_1"/>
    <property type="match status" value="1"/>
</dbReference>
<dbReference type="InterPro" id="IPR001647">
    <property type="entry name" value="HTH_TetR"/>
</dbReference>
<dbReference type="PANTHER" id="PTHR43479:SF7">
    <property type="entry name" value="TETR-FAMILY TRANSCRIPTIONAL REGULATOR"/>
    <property type="match status" value="1"/>
</dbReference>
<dbReference type="PROSITE" id="PS50977">
    <property type="entry name" value="HTH_TETR_2"/>
    <property type="match status" value="1"/>
</dbReference>
<dbReference type="InterPro" id="IPR009057">
    <property type="entry name" value="Homeodomain-like_sf"/>
</dbReference>
<keyword evidence="5" id="KW-1185">Reference proteome</keyword>
<dbReference type="RefSeq" id="WP_069698970.1">
    <property type="nucleotide sequence ID" value="NZ_JAGGMA010000038.1"/>
</dbReference>
<dbReference type="Gene3D" id="1.10.357.10">
    <property type="entry name" value="Tetracycline Repressor, domain 2"/>
    <property type="match status" value="1"/>
</dbReference>
<dbReference type="AlphaFoldDB" id="A0A1E5KVZ3"/>
<dbReference type="PRINTS" id="PR00455">
    <property type="entry name" value="HTHTETR"/>
</dbReference>
<dbReference type="STRING" id="762845.BCR26_14730"/>
<dbReference type="Pfam" id="PF00440">
    <property type="entry name" value="TetR_N"/>
    <property type="match status" value="1"/>
</dbReference>
<gene>
    <name evidence="4" type="ORF">BCR26_14730</name>
</gene>
<dbReference type="SUPFAM" id="SSF46689">
    <property type="entry name" value="Homeodomain-like"/>
    <property type="match status" value="1"/>
</dbReference>
<feature type="DNA-binding region" description="H-T-H motif" evidence="2">
    <location>
        <begin position="33"/>
        <end position="52"/>
    </location>
</feature>
<dbReference type="PANTHER" id="PTHR43479">
    <property type="entry name" value="ACREF/ENVCD OPERON REPRESSOR-RELATED"/>
    <property type="match status" value="1"/>
</dbReference>
<evidence type="ECO:0000313" key="5">
    <source>
        <dbReference type="Proteomes" id="UP000095256"/>
    </source>
</evidence>
<evidence type="ECO:0000259" key="3">
    <source>
        <dbReference type="PROSITE" id="PS50977"/>
    </source>
</evidence>
<dbReference type="InterPro" id="IPR050624">
    <property type="entry name" value="HTH-type_Tx_Regulator"/>
</dbReference>
<dbReference type="InterPro" id="IPR023772">
    <property type="entry name" value="DNA-bd_HTH_TetR-type_CS"/>
</dbReference>
<feature type="domain" description="HTH tetR-type" evidence="3">
    <location>
        <begin position="10"/>
        <end position="70"/>
    </location>
</feature>
<dbReference type="Pfam" id="PF14278">
    <property type="entry name" value="TetR_C_8"/>
    <property type="match status" value="1"/>
</dbReference>
<proteinExistence type="predicted"/>
<keyword evidence="1 2" id="KW-0238">DNA-binding</keyword>
<dbReference type="OrthoDB" id="9810250at2"/>
<reference evidence="4 5" key="1">
    <citation type="submission" date="2016-09" db="EMBL/GenBank/DDBJ databases">
        <authorList>
            <person name="Capua I."/>
            <person name="De Benedictis P."/>
            <person name="Joannis T."/>
            <person name="Lombin L.H."/>
            <person name="Cattoli G."/>
        </authorList>
    </citation>
    <scope>NUCLEOTIDE SEQUENCE [LARGE SCALE GENOMIC DNA]</scope>
    <source>
        <strain evidence="4 5">LMG 25899</strain>
    </source>
</reference>
<comment type="caution">
    <text evidence="4">The sequence shown here is derived from an EMBL/GenBank/DDBJ whole genome shotgun (WGS) entry which is preliminary data.</text>
</comment>
<organism evidence="4 5">
    <name type="scientific">Enterococcus rivorum</name>
    <dbReference type="NCBI Taxonomy" id="762845"/>
    <lineage>
        <taxon>Bacteria</taxon>
        <taxon>Bacillati</taxon>
        <taxon>Bacillota</taxon>
        <taxon>Bacilli</taxon>
        <taxon>Lactobacillales</taxon>
        <taxon>Enterococcaceae</taxon>
        <taxon>Enterococcus</taxon>
    </lineage>
</organism>
<protein>
    <submittedName>
        <fullName evidence="4">TetR family transcriptional regulator</fullName>
    </submittedName>
</protein>
<dbReference type="Proteomes" id="UP000095256">
    <property type="component" value="Unassembled WGS sequence"/>
</dbReference>
<name>A0A1E5KVZ3_9ENTE</name>
<evidence type="ECO:0000256" key="1">
    <source>
        <dbReference type="ARBA" id="ARBA00023125"/>
    </source>
</evidence>
<sequence length="203" mass="23791">MTKKTDLRVRRTQKMIIEAFVYLVEEKGYDSVTIQEIADHAMINRATFYAHFKDKQDLYEQIFDFAIEAFTSVLDSDQLVFGKRIRIKKIERLLTEIYINIHKNRNFFLTIMDGSSNELLRKKLADILYEKYSDIFSQLKITENDIEVPMDFIIEYMTSIFVGTLHWWITSGTDMAPNHLARLVIKLVGNGHLTVLGLEVEKE</sequence>
<accession>A0A1E5KVZ3</accession>
<dbReference type="InterPro" id="IPR039532">
    <property type="entry name" value="TetR_C_Firmicutes"/>
</dbReference>